<accession>A0AC35G3A3</accession>
<dbReference type="Proteomes" id="UP000887580">
    <property type="component" value="Unplaced"/>
</dbReference>
<sequence length="91" mass="10695">MSALVPFTSREWQIVQSLFKKNGDDLILATEILSMWRTRQGSNTPVIFQISDHLLHIDRLYHSTNFKDDFSVKTLLNNYCTVLVRLVFFIF</sequence>
<dbReference type="WBParaSite" id="PS1159_v2.g23341.t1">
    <property type="protein sequence ID" value="PS1159_v2.g23341.t1"/>
    <property type="gene ID" value="PS1159_v2.g23341"/>
</dbReference>
<evidence type="ECO:0000313" key="1">
    <source>
        <dbReference type="Proteomes" id="UP000887580"/>
    </source>
</evidence>
<name>A0AC35G3A3_9BILA</name>
<reference evidence="2" key="1">
    <citation type="submission" date="2022-11" db="UniProtKB">
        <authorList>
            <consortium name="WormBaseParasite"/>
        </authorList>
    </citation>
    <scope>IDENTIFICATION</scope>
</reference>
<proteinExistence type="predicted"/>
<organism evidence="1 2">
    <name type="scientific">Panagrolaimus sp. PS1159</name>
    <dbReference type="NCBI Taxonomy" id="55785"/>
    <lineage>
        <taxon>Eukaryota</taxon>
        <taxon>Metazoa</taxon>
        <taxon>Ecdysozoa</taxon>
        <taxon>Nematoda</taxon>
        <taxon>Chromadorea</taxon>
        <taxon>Rhabditida</taxon>
        <taxon>Tylenchina</taxon>
        <taxon>Panagrolaimomorpha</taxon>
        <taxon>Panagrolaimoidea</taxon>
        <taxon>Panagrolaimidae</taxon>
        <taxon>Panagrolaimus</taxon>
    </lineage>
</organism>
<protein>
    <submittedName>
        <fullName evidence="2">Uncharacterized protein</fullName>
    </submittedName>
</protein>
<evidence type="ECO:0000313" key="2">
    <source>
        <dbReference type="WBParaSite" id="PS1159_v2.g23341.t1"/>
    </source>
</evidence>